<feature type="compositionally biased region" description="Basic and acidic residues" evidence="2">
    <location>
        <begin position="227"/>
        <end position="240"/>
    </location>
</feature>
<dbReference type="RefSeq" id="WP_044262605.1">
    <property type="nucleotide sequence ID" value="NZ_CP027169.1"/>
</dbReference>
<keyword evidence="4" id="KW-1185">Reference proteome</keyword>
<sequence>MSLALAHKRRVLAEGAAAVAASAPAYRPNEALDSPANAQKHLALMQAALDADLERISATNSHGERQRLKRDELLPKYLDYVQRYRTAGLSYPNPVLVQVLVWLFDTVQFEAGLELALFAIGDGQEMPSRFKRRDVQTFVADEVIAWAEAEYKAGRAPEPYVSNLLPLVDGQWQLFERIPARYHKLLGQLAMDNEEWALAIEHLDRAVALYPEIGVGVRRAAAAKAQAKAEAEAEAAKQSDEGDEPPPTP</sequence>
<feature type="region of interest" description="Disordered" evidence="2">
    <location>
        <begin position="226"/>
        <end position="249"/>
    </location>
</feature>
<dbReference type="InterPro" id="IPR010270">
    <property type="entry name" value="Phage_P2_GpM"/>
</dbReference>
<keyword evidence="1" id="KW-0802">TPR repeat</keyword>
<organism evidence="3 4">
    <name type="scientific">Pseudomonas paraeruginosa</name>
    <dbReference type="NCBI Taxonomy" id="2994495"/>
    <lineage>
        <taxon>Bacteria</taxon>
        <taxon>Pseudomonadati</taxon>
        <taxon>Pseudomonadota</taxon>
        <taxon>Gammaproteobacteria</taxon>
        <taxon>Pseudomonadales</taxon>
        <taxon>Pseudomonadaceae</taxon>
        <taxon>Pseudomonas</taxon>
    </lineage>
</organism>
<evidence type="ECO:0000313" key="4">
    <source>
        <dbReference type="Proteomes" id="UP000238390"/>
    </source>
</evidence>
<proteinExistence type="predicted"/>
<dbReference type="InterPro" id="IPR019734">
    <property type="entry name" value="TPR_rpt"/>
</dbReference>
<dbReference type="Pfam" id="PF05944">
    <property type="entry name" value="Phage_term_smal"/>
    <property type="match status" value="1"/>
</dbReference>
<dbReference type="EMBL" id="CP027169">
    <property type="protein sequence ID" value="AVK04083.1"/>
    <property type="molecule type" value="Genomic_DNA"/>
</dbReference>
<dbReference type="PROSITE" id="PS50005">
    <property type="entry name" value="TPR"/>
    <property type="match status" value="1"/>
</dbReference>
<reference evidence="3 4" key="1">
    <citation type="submission" date="2018-02" db="EMBL/GenBank/DDBJ databases">
        <title>FDA/CDC Antimicrobial Resistant Isolate Bank Genome Sequencing.</title>
        <authorList>
            <person name="Benahmed F.H."/>
            <person name="Lutgring J.D."/>
            <person name="Yoo B."/>
            <person name="Machado M."/>
            <person name="Brown A."/>
            <person name="McAllister G."/>
            <person name="Perry A."/>
            <person name="Halpin A.L."/>
            <person name="Vavikolanu K."/>
            <person name="Ott S."/>
            <person name="Zhao X."/>
            <person name="Tallon L.J."/>
            <person name="Sadzewicz L."/>
            <person name="Aluvathingal J."/>
            <person name="Nadendla S."/>
            <person name="Voskania-kordi A."/>
            <person name="Simonyan V."/>
            <person name="Patel J."/>
            <person name="Shawar R.M."/>
        </authorList>
    </citation>
    <scope>NUCLEOTIDE SEQUENCE [LARGE SCALE GENOMIC DNA]</scope>
    <source>
        <strain evidence="3 4">AR_0356</strain>
    </source>
</reference>
<gene>
    <name evidence="3" type="ORF">CSB93_0742</name>
</gene>
<dbReference type="GO" id="GO:0004519">
    <property type="term" value="F:endonuclease activity"/>
    <property type="evidence" value="ECO:0007669"/>
    <property type="project" value="InterPro"/>
</dbReference>
<evidence type="ECO:0000313" key="3">
    <source>
        <dbReference type="EMBL" id="AVK04083.1"/>
    </source>
</evidence>
<dbReference type="AlphaFoldDB" id="A0A2R3IQG8"/>
<feature type="repeat" description="TPR" evidence="1">
    <location>
        <begin position="180"/>
        <end position="213"/>
    </location>
</feature>
<dbReference type="Proteomes" id="UP000238390">
    <property type="component" value="Chromosome"/>
</dbReference>
<accession>A0A2R3IQG8</accession>
<dbReference type="GO" id="GO:0003677">
    <property type="term" value="F:DNA binding"/>
    <property type="evidence" value="ECO:0007669"/>
    <property type="project" value="InterPro"/>
</dbReference>
<evidence type="ECO:0000256" key="2">
    <source>
        <dbReference type="SAM" id="MobiDB-lite"/>
    </source>
</evidence>
<evidence type="ECO:0000256" key="1">
    <source>
        <dbReference type="PROSITE-ProRule" id="PRU00339"/>
    </source>
</evidence>
<name>A0A2R3IQG8_9PSED</name>
<protein>
    <submittedName>
        <fullName evidence="3">Phage small terminase subunit</fullName>
    </submittedName>
</protein>